<feature type="domain" description="HTH cro/C1-type" evidence="1">
    <location>
        <begin position="57"/>
        <end position="92"/>
    </location>
</feature>
<dbReference type="InterPro" id="IPR001387">
    <property type="entry name" value="Cro/C1-type_HTH"/>
</dbReference>
<organism evidence="2 3">
    <name type="scientific">Microbacterium phyllosphaerae</name>
    <dbReference type="NCBI Taxonomy" id="124798"/>
    <lineage>
        <taxon>Bacteria</taxon>
        <taxon>Bacillati</taxon>
        <taxon>Actinomycetota</taxon>
        <taxon>Actinomycetes</taxon>
        <taxon>Micrococcales</taxon>
        <taxon>Microbacteriaceae</taxon>
        <taxon>Microbacterium</taxon>
    </lineage>
</organism>
<keyword evidence="3" id="KW-1185">Reference proteome</keyword>
<dbReference type="PROSITE" id="PS50943">
    <property type="entry name" value="HTH_CROC1"/>
    <property type="match status" value="1"/>
</dbReference>
<dbReference type="Proteomes" id="UP000703720">
    <property type="component" value="Unassembled WGS sequence"/>
</dbReference>
<dbReference type="EMBL" id="JAGIOA010000001">
    <property type="protein sequence ID" value="MBP2378954.1"/>
    <property type="molecule type" value="Genomic_DNA"/>
</dbReference>
<gene>
    <name evidence="2" type="ORF">JOF42_002449</name>
</gene>
<evidence type="ECO:0000313" key="3">
    <source>
        <dbReference type="Proteomes" id="UP000703720"/>
    </source>
</evidence>
<name>A0ABS4WTW4_9MICO</name>
<protein>
    <recommendedName>
        <fullName evidence="1">HTH cro/C1-type domain-containing protein</fullName>
    </recommendedName>
</protein>
<proteinExistence type="predicted"/>
<evidence type="ECO:0000313" key="2">
    <source>
        <dbReference type="EMBL" id="MBP2378954.1"/>
    </source>
</evidence>
<sequence length="257" mass="27956">MNSLPKYSLEPLEGDEWEVRRTKQILRAVVREKEIRRVTTEALAARCSAFLGAPESVKKATLNGLFAGKRKTVSITELTMLSRALGVPIWDLVYPAREEIEVRPGVFLSAADALVADSFTSLPVAGTGNMMHIPGRLVDTSRLITRSEVLADHVERAIAHVRAGIGLGHHLASAAYEAFEFRLSLANYENLYGEAPTLRSGIREVASLTFNRNEVAQGGDAADHFAAQLLSIEHLFAGVQVGDYMLGSSNIELPTDG</sequence>
<accession>A0ABS4WTW4</accession>
<dbReference type="RefSeq" id="WP_210098101.1">
    <property type="nucleotide sequence ID" value="NZ_BAAAIO010000003.1"/>
</dbReference>
<evidence type="ECO:0000259" key="1">
    <source>
        <dbReference type="PROSITE" id="PS50943"/>
    </source>
</evidence>
<comment type="caution">
    <text evidence="2">The sequence shown here is derived from an EMBL/GenBank/DDBJ whole genome shotgun (WGS) entry which is preliminary data.</text>
</comment>
<reference evidence="2 3" key="1">
    <citation type="submission" date="2021-03" db="EMBL/GenBank/DDBJ databases">
        <title>Sequencing the genomes of 1000 actinobacteria strains.</title>
        <authorList>
            <person name="Klenk H.-P."/>
        </authorList>
    </citation>
    <scope>NUCLEOTIDE SEQUENCE [LARGE SCALE GENOMIC DNA]</scope>
    <source>
        <strain evidence="2 3">DSM 13468</strain>
    </source>
</reference>